<accession>R0BG68</accession>
<dbReference type="Proteomes" id="UP000013180">
    <property type="component" value="Unassembled WGS sequence"/>
</dbReference>
<dbReference type="AlphaFoldDB" id="R0BG68"/>
<proteinExistence type="predicted"/>
<protein>
    <submittedName>
        <fullName evidence="2">Uncharacterized protein</fullName>
    </submittedName>
</protein>
<dbReference type="EMBL" id="AGYL01000023">
    <property type="protein sequence ID" value="ENZ63531.1"/>
    <property type="molecule type" value="Genomic_DNA"/>
</dbReference>
<sequence>MKYKVGDSFLAKATIESVDPKRRAPYFLDSSIGCGWWSESALNDYRMMNCDKCKWKGKRHQKCTCCVRNQSIKDNYEN</sequence>
<comment type="caution">
    <text evidence="2">The sequence shown here is derived from an EMBL/GenBank/DDBJ whole genome shotgun (WGS) entry which is preliminary data.</text>
</comment>
<evidence type="ECO:0000313" key="3">
    <source>
        <dbReference type="Proteomes" id="UP000013180"/>
    </source>
</evidence>
<reference evidence="2" key="1">
    <citation type="submission" date="2013-01" db="EMBL/GenBank/DDBJ databases">
        <title>The Genome Sequence of Clostridium clostridioforme 90A6.</title>
        <authorList>
            <consortium name="The Broad Institute Genome Sequencing Platform"/>
            <person name="Earl A."/>
            <person name="Ward D."/>
            <person name="Feldgarden M."/>
            <person name="Gevers D."/>
            <person name="Courvalin P."/>
            <person name="Lambert T."/>
            <person name="Walker B."/>
            <person name="Young S.K."/>
            <person name="Zeng Q."/>
            <person name="Gargeya S."/>
            <person name="Fitzgerald M."/>
            <person name="Haas B."/>
            <person name="Abouelleil A."/>
            <person name="Alvarado L."/>
            <person name="Arachchi H.M."/>
            <person name="Berlin A.M."/>
            <person name="Chapman S.B."/>
            <person name="Dewar J."/>
            <person name="Goldberg J."/>
            <person name="Griggs A."/>
            <person name="Gujja S."/>
            <person name="Hansen M."/>
            <person name="Howarth C."/>
            <person name="Imamovic A."/>
            <person name="Larimer J."/>
            <person name="McCowan C."/>
            <person name="Murphy C."/>
            <person name="Neiman D."/>
            <person name="Pearson M."/>
            <person name="Priest M."/>
            <person name="Roberts A."/>
            <person name="Saif S."/>
            <person name="Shea T."/>
            <person name="Sisk P."/>
            <person name="Sykes S."/>
            <person name="Wortman J."/>
            <person name="Nusbaum C."/>
            <person name="Birren B."/>
        </authorList>
    </citation>
    <scope>NUCLEOTIDE SEQUENCE [LARGE SCALE GENOMIC DNA]</scope>
    <source>
        <strain evidence="2">90A6</strain>
    </source>
</reference>
<keyword evidence="3" id="KW-1185">Reference proteome</keyword>
<evidence type="ECO:0000313" key="2">
    <source>
        <dbReference type="EMBL" id="ENZ63531.1"/>
    </source>
</evidence>
<dbReference type="HOGENOM" id="CLU_2615761_0_0_9"/>
<gene>
    <name evidence="2" type="ORF">HMPREF1083_02833</name>
    <name evidence="1" type="ORF">HMPREF1083_05730</name>
</gene>
<name>R0BG68_9FIRM</name>
<dbReference type="EMBL" id="AGYL01000068">
    <property type="protein sequence ID" value="ENZ57702.1"/>
    <property type="molecule type" value="Genomic_DNA"/>
</dbReference>
<organism evidence="2 3">
    <name type="scientific">[Clostridium] clostridioforme 90A6</name>
    <dbReference type="NCBI Taxonomy" id="999406"/>
    <lineage>
        <taxon>Bacteria</taxon>
        <taxon>Bacillati</taxon>
        <taxon>Bacillota</taxon>
        <taxon>Clostridia</taxon>
        <taxon>Lachnospirales</taxon>
        <taxon>Lachnospiraceae</taxon>
        <taxon>Enterocloster</taxon>
    </lineage>
</organism>
<dbReference type="RefSeq" id="WP_002585329.1">
    <property type="nucleotide sequence ID" value="NZ_KB851032.1"/>
</dbReference>
<evidence type="ECO:0000313" key="1">
    <source>
        <dbReference type="EMBL" id="ENZ57702.1"/>
    </source>
</evidence>